<dbReference type="EMBL" id="BOMG01000082">
    <property type="protein sequence ID" value="GID58144.1"/>
    <property type="molecule type" value="Genomic_DNA"/>
</dbReference>
<protein>
    <recommendedName>
        <fullName evidence="4">Lipoprotein</fullName>
    </recommendedName>
</protein>
<accession>A0ABQ3XI32</accession>
<organism evidence="2 3">
    <name type="scientific">Actinoplanes couchii</name>
    <dbReference type="NCBI Taxonomy" id="403638"/>
    <lineage>
        <taxon>Bacteria</taxon>
        <taxon>Bacillati</taxon>
        <taxon>Actinomycetota</taxon>
        <taxon>Actinomycetes</taxon>
        <taxon>Micromonosporales</taxon>
        <taxon>Micromonosporaceae</taxon>
        <taxon>Actinoplanes</taxon>
    </lineage>
</organism>
<evidence type="ECO:0008006" key="4">
    <source>
        <dbReference type="Google" id="ProtNLM"/>
    </source>
</evidence>
<dbReference type="Proteomes" id="UP000612282">
    <property type="component" value="Unassembled WGS sequence"/>
</dbReference>
<feature type="signal peptide" evidence="1">
    <location>
        <begin position="1"/>
        <end position="27"/>
    </location>
</feature>
<feature type="chain" id="PRO_5046259427" description="Lipoprotein" evidence="1">
    <location>
        <begin position="28"/>
        <end position="206"/>
    </location>
</feature>
<keyword evidence="1" id="KW-0732">Signal</keyword>
<keyword evidence="3" id="KW-1185">Reference proteome</keyword>
<proteinExistence type="predicted"/>
<sequence length="206" mass="21516">MRDTYRLGAGVVALCAAVLLPSTPALAADNGGGTTAVAFAPTVCEPNFKAYKVTSVKTPWTVTHASIHENYSGSTEKRTAKASKQTVLKASLSVTSGVEAKAGVIFAKVDSKVEFTVAGEGQKTKSSSVTVTSTMKSGRRYVFFAGRRKVTGEWTMTQCNSRGTASSVKGRGKVATFDKVEGTGSVWCGAKPKAGTLAAKAKKLYC</sequence>
<evidence type="ECO:0000256" key="1">
    <source>
        <dbReference type="SAM" id="SignalP"/>
    </source>
</evidence>
<evidence type="ECO:0000313" key="3">
    <source>
        <dbReference type="Proteomes" id="UP000612282"/>
    </source>
</evidence>
<dbReference type="RefSeq" id="WP_203801765.1">
    <property type="nucleotide sequence ID" value="NZ_BAAAQE010000006.1"/>
</dbReference>
<evidence type="ECO:0000313" key="2">
    <source>
        <dbReference type="EMBL" id="GID58144.1"/>
    </source>
</evidence>
<name>A0ABQ3XI32_9ACTN</name>
<gene>
    <name evidence="2" type="ORF">Aco03nite_065480</name>
</gene>
<reference evidence="2 3" key="1">
    <citation type="submission" date="2021-01" db="EMBL/GenBank/DDBJ databases">
        <title>Whole genome shotgun sequence of Actinoplanes couchii NBRC 106145.</title>
        <authorList>
            <person name="Komaki H."/>
            <person name="Tamura T."/>
        </authorList>
    </citation>
    <scope>NUCLEOTIDE SEQUENCE [LARGE SCALE GENOMIC DNA]</scope>
    <source>
        <strain evidence="2 3">NBRC 106145</strain>
    </source>
</reference>
<comment type="caution">
    <text evidence="2">The sequence shown here is derived from an EMBL/GenBank/DDBJ whole genome shotgun (WGS) entry which is preliminary data.</text>
</comment>